<keyword evidence="3" id="KW-1185">Reference proteome</keyword>
<evidence type="ECO:0000256" key="1">
    <source>
        <dbReference type="SAM" id="Phobius"/>
    </source>
</evidence>
<comment type="caution">
    <text evidence="2">The sequence shown here is derived from an EMBL/GenBank/DDBJ whole genome shotgun (WGS) entry which is preliminary data.</text>
</comment>
<evidence type="ECO:0000313" key="3">
    <source>
        <dbReference type="Proteomes" id="UP001409585"/>
    </source>
</evidence>
<dbReference type="Proteomes" id="UP001409585">
    <property type="component" value="Unassembled WGS sequence"/>
</dbReference>
<keyword evidence="1" id="KW-0472">Membrane</keyword>
<dbReference type="RefSeq" id="WP_345420192.1">
    <property type="nucleotide sequence ID" value="NZ_AP031496.1"/>
</dbReference>
<feature type="transmembrane region" description="Helical" evidence="1">
    <location>
        <begin position="12"/>
        <end position="34"/>
    </location>
</feature>
<sequence length="122" mass="13805">MSKVYTLEDYIFVSLFLTSFVLLAIFWIAFARISMARIERDIKRDLGTRPAKWDGIGARAVWYSHAIVVPLGKWNLPNDPLFAVELVRKYAKPKDKTLGLLFMISGYSFLIVGLSGFIMGIG</sequence>
<organism evidence="2 3">
    <name type="scientific">Halioxenophilus aromaticivorans</name>
    <dbReference type="NCBI Taxonomy" id="1306992"/>
    <lineage>
        <taxon>Bacteria</taxon>
        <taxon>Pseudomonadati</taxon>
        <taxon>Pseudomonadota</taxon>
        <taxon>Gammaproteobacteria</taxon>
        <taxon>Alteromonadales</taxon>
        <taxon>Alteromonadaceae</taxon>
        <taxon>Halioxenophilus</taxon>
    </lineage>
</organism>
<dbReference type="AlphaFoldDB" id="A0AAV3U2D9"/>
<keyword evidence="1" id="KW-1133">Transmembrane helix</keyword>
<proteinExistence type="predicted"/>
<evidence type="ECO:0000313" key="2">
    <source>
        <dbReference type="EMBL" id="GAA4939625.1"/>
    </source>
</evidence>
<gene>
    <name evidence="2" type="ORF">GCM10025791_17350</name>
</gene>
<accession>A0AAV3U2D9</accession>
<protein>
    <submittedName>
        <fullName evidence="2">Uncharacterized protein</fullName>
    </submittedName>
</protein>
<name>A0AAV3U2D9_9ALTE</name>
<feature type="transmembrane region" description="Helical" evidence="1">
    <location>
        <begin position="98"/>
        <end position="121"/>
    </location>
</feature>
<keyword evidence="1" id="KW-0812">Transmembrane</keyword>
<dbReference type="EMBL" id="BAABLX010000009">
    <property type="protein sequence ID" value="GAA4939625.1"/>
    <property type="molecule type" value="Genomic_DNA"/>
</dbReference>
<reference evidence="3" key="1">
    <citation type="journal article" date="2019" name="Int. J. Syst. Evol. Microbiol.">
        <title>The Global Catalogue of Microorganisms (GCM) 10K type strain sequencing project: providing services to taxonomists for standard genome sequencing and annotation.</title>
        <authorList>
            <consortium name="The Broad Institute Genomics Platform"/>
            <consortium name="The Broad Institute Genome Sequencing Center for Infectious Disease"/>
            <person name="Wu L."/>
            <person name="Ma J."/>
        </authorList>
    </citation>
    <scope>NUCLEOTIDE SEQUENCE [LARGE SCALE GENOMIC DNA]</scope>
    <source>
        <strain evidence="3">JCM 19134</strain>
    </source>
</reference>